<dbReference type="InterPro" id="IPR010180">
    <property type="entry name" value="CRISPR-assoc_prot_CXXC-CXXC"/>
</dbReference>
<sequence length="605" mass="70022">MKAVKLNMYDYFSNAGLVGMYRVLERSQNVKKTVDGIEVTASSFRNFAEEFIDLLLEDFSVLEQDRIRMESALAFASKQSEDVSRMKEWFKLGKERIAKRIDDNYKKCVKAKLDPDLLIGCKEVLGEIKALKYEEKETLQVYVAKYLDFLRNPEIFEKLTLNYIRYVLGMLHGQVSFLNPAFKGEKREYIEKLQNDFVLPMQQEMHLMELRENVSVEDREAWYKAKAKESNSKIETSILKTIQRQEKGFGRFVPCSIFPELPGTISFEEKIFYPLGLSLENAENTKWNGSKGVPISHTARLVMFCTGLGMLLFNKRLMDTGYIGEMKYQPFFGFVNADTSFIDMLALNKEFRLKKNVDNPFKEMLLTSLVKETDQISKWTLENLLYVEFGVEGKNTKLQYFHISRGMAEYMTSNDMTLMSMRNRELRTDVLSLLLNSNDTFQLLQRKLKEQIKEGRCTFDIFVAVSNQVAVRYYKNRKGDKQMNRSIMESFYYAGRELRDSYTKEGKANQLQGINYRLLNAVQSGNKDNLMDTILRMYIAQNRMVPQTLLQIHHETYVTHKEAGHAFIAGLNGQKGLKSSKEVDGKVENTAAIETDTTSTEKENA</sequence>
<protein>
    <recommendedName>
        <fullName evidence="3">Type I-B CRISPR-associated protein Cas8b1/Cst1</fullName>
    </recommendedName>
</protein>
<dbReference type="Proteomes" id="UP000076482">
    <property type="component" value="Unassembled WGS sequence"/>
</dbReference>
<dbReference type="AlphaFoldDB" id="A0A164QMT4"/>
<proteinExistence type="predicted"/>
<evidence type="ECO:0000313" key="2">
    <source>
        <dbReference type="Proteomes" id="UP000076482"/>
    </source>
</evidence>
<comment type="caution">
    <text evidence="1">The sequence shown here is derived from an EMBL/GenBank/DDBJ whole genome shotgun (WGS) entry which is preliminary data.</text>
</comment>
<gene>
    <name evidence="1" type="ORF">B4088_0378</name>
</gene>
<accession>A0A164QMT4</accession>
<organism evidence="1 2">
    <name type="scientific">Bacillus cereus</name>
    <dbReference type="NCBI Taxonomy" id="1396"/>
    <lineage>
        <taxon>Bacteria</taxon>
        <taxon>Bacillati</taxon>
        <taxon>Bacillota</taxon>
        <taxon>Bacilli</taxon>
        <taxon>Bacillales</taxon>
        <taxon>Bacillaceae</taxon>
        <taxon>Bacillus</taxon>
        <taxon>Bacillus cereus group</taxon>
    </lineage>
</organism>
<dbReference type="PATRIC" id="fig|1396.535.peg.4124"/>
<dbReference type="NCBIfam" id="TIGR01908">
    <property type="entry name" value="cas_CXXC_CXXC"/>
    <property type="match status" value="1"/>
</dbReference>
<evidence type="ECO:0000313" key="1">
    <source>
        <dbReference type="EMBL" id="KZD71917.1"/>
    </source>
</evidence>
<evidence type="ECO:0008006" key="3">
    <source>
        <dbReference type="Google" id="ProtNLM"/>
    </source>
</evidence>
<reference evidence="1 2" key="1">
    <citation type="submission" date="2015-09" db="EMBL/GenBank/DDBJ databases">
        <title>Bacillus cereus food isolates.</title>
        <authorList>
            <person name="Boekhorst J."/>
        </authorList>
    </citation>
    <scope>NUCLEOTIDE SEQUENCE [LARGE SCALE GENOMIC DNA]</scope>
    <source>
        <strain evidence="1 2">B4088</strain>
    </source>
</reference>
<dbReference type="EMBL" id="LJKE01000015">
    <property type="protein sequence ID" value="KZD71917.1"/>
    <property type="molecule type" value="Genomic_DNA"/>
</dbReference>
<name>A0A164QMT4_BACCE</name>